<dbReference type="AlphaFoldDB" id="A0A843WTM6"/>
<reference evidence="1" key="1">
    <citation type="submission" date="2017-07" db="EMBL/GenBank/DDBJ databases">
        <title>Taro Niue Genome Assembly and Annotation.</title>
        <authorList>
            <person name="Atibalentja N."/>
            <person name="Keating K."/>
            <person name="Fields C.J."/>
        </authorList>
    </citation>
    <scope>NUCLEOTIDE SEQUENCE</scope>
    <source>
        <strain evidence="1">Niue_2</strain>
        <tissue evidence="1">Leaf</tissue>
    </source>
</reference>
<dbReference type="Proteomes" id="UP000652761">
    <property type="component" value="Unassembled WGS sequence"/>
</dbReference>
<accession>A0A843WTM6</accession>
<keyword evidence="2" id="KW-1185">Reference proteome</keyword>
<evidence type="ECO:0000313" key="1">
    <source>
        <dbReference type="EMBL" id="MQM14763.1"/>
    </source>
</evidence>
<proteinExistence type="predicted"/>
<dbReference type="EMBL" id="NMUH01006224">
    <property type="protein sequence ID" value="MQM14763.1"/>
    <property type="molecule type" value="Genomic_DNA"/>
</dbReference>
<gene>
    <name evidence="1" type="ORF">Taro_047697</name>
</gene>
<name>A0A843WTM6_COLES</name>
<evidence type="ECO:0000313" key="2">
    <source>
        <dbReference type="Proteomes" id="UP000652761"/>
    </source>
</evidence>
<protein>
    <submittedName>
        <fullName evidence="1">Uncharacterized protein</fullName>
    </submittedName>
</protein>
<comment type="caution">
    <text evidence="1">The sequence shown here is derived from an EMBL/GenBank/DDBJ whole genome shotgun (WGS) entry which is preliminary data.</text>
</comment>
<organism evidence="1 2">
    <name type="scientific">Colocasia esculenta</name>
    <name type="common">Wild taro</name>
    <name type="synonym">Arum esculentum</name>
    <dbReference type="NCBI Taxonomy" id="4460"/>
    <lineage>
        <taxon>Eukaryota</taxon>
        <taxon>Viridiplantae</taxon>
        <taxon>Streptophyta</taxon>
        <taxon>Embryophyta</taxon>
        <taxon>Tracheophyta</taxon>
        <taxon>Spermatophyta</taxon>
        <taxon>Magnoliopsida</taxon>
        <taxon>Liliopsida</taxon>
        <taxon>Araceae</taxon>
        <taxon>Aroideae</taxon>
        <taxon>Colocasieae</taxon>
        <taxon>Colocasia</taxon>
    </lineage>
</organism>
<sequence>MHCYPESSKEKRSQSCRHRSSVCRHIPCFLENSQKKEASRVDTSPVICQAAKQNPVSTHNLIVSINIG</sequence>